<name>A0A8C0IY81_CHEAB</name>
<dbReference type="Proteomes" id="UP000694404">
    <property type="component" value="Unplaced"/>
</dbReference>
<proteinExistence type="predicted"/>
<organism evidence="1 2">
    <name type="scientific">Chelonoidis abingdonii</name>
    <name type="common">Abingdon island giant tortoise</name>
    <name type="synonym">Testudo abingdonii</name>
    <dbReference type="NCBI Taxonomy" id="106734"/>
    <lineage>
        <taxon>Eukaryota</taxon>
        <taxon>Metazoa</taxon>
        <taxon>Chordata</taxon>
        <taxon>Craniata</taxon>
        <taxon>Vertebrata</taxon>
        <taxon>Euteleostomi</taxon>
        <taxon>Archelosauria</taxon>
        <taxon>Testudinata</taxon>
        <taxon>Testudines</taxon>
        <taxon>Cryptodira</taxon>
        <taxon>Durocryptodira</taxon>
        <taxon>Testudinoidea</taxon>
        <taxon>Testudinidae</taxon>
        <taxon>Chelonoidis</taxon>
    </lineage>
</organism>
<protein>
    <submittedName>
        <fullName evidence="1">Uncharacterized protein</fullName>
    </submittedName>
</protein>
<evidence type="ECO:0000313" key="2">
    <source>
        <dbReference type="Proteomes" id="UP000694404"/>
    </source>
</evidence>
<dbReference type="Ensembl" id="ENSCABT00000026239.1">
    <property type="protein sequence ID" value="ENSCABP00000023951.1"/>
    <property type="gene ID" value="ENSCABG00000017636.1"/>
</dbReference>
<keyword evidence="2" id="KW-1185">Reference proteome</keyword>
<dbReference type="GeneTree" id="ENSGT00960000192370"/>
<reference evidence="1" key="2">
    <citation type="submission" date="2025-09" db="UniProtKB">
        <authorList>
            <consortium name="Ensembl"/>
        </authorList>
    </citation>
    <scope>IDENTIFICATION</scope>
</reference>
<dbReference type="AlphaFoldDB" id="A0A8C0IY81"/>
<reference evidence="1" key="1">
    <citation type="submission" date="2025-08" db="UniProtKB">
        <authorList>
            <consortium name="Ensembl"/>
        </authorList>
    </citation>
    <scope>IDENTIFICATION</scope>
</reference>
<sequence length="62" mass="6730">MLSVRVAAALAISLPWQAGLVSRNDLGATFVATRSRLFLCFLETSLRISIILSLRKTLAPAE</sequence>
<accession>A0A8C0IY81</accession>
<evidence type="ECO:0000313" key="1">
    <source>
        <dbReference type="Ensembl" id="ENSCABP00000023951.1"/>
    </source>
</evidence>